<name>A0A7M1SVF2_9MICO</name>
<organism evidence="3 4">
    <name type="scientific">Ruania alkalisoli</name>
    <dbReference type="NCBI Taxonomy" id="2779775"/>
    <lineage>
        <taxon>Bacteria</taxon>
        <taxon>Bacillati</taxon>
        <taxon>Actinomycetota</taxon>
        <taxon>Actinomycetes</taxon>
        <taxon>Micrococcales</taxon>
        <taxon>Ruaniaceae</taxon>
        <taxon>Ruania</taxon>
    </lineage>
</organism>
<dbReference type="InterPro" id="IPR011990">
    <property type="entry name" value="TPR-like_helical_dom_sf"/>
</dbReference>
<feature type="region of interest" description="Disordered" evidence="2">
    <location>
        <begin position="1"/>
        <end position="20"/>
    </location>
</feature>
<accession>A0A7M1SVF2</accession>
<protein>
    <submittedName>
        <fullName evidence="3">Tetratricopeptide repeat protein</fullName>
    </submittedName>
</protein>
<dbReference type="KEGG" id="halt:IM660_18795"/>
<dbReference type="AlphaFoldDB" id="A0A7M1SVF2"/>
<dbReference type="Proteomes" id="UP000593758">
    <property type="component" value="Chromosome"/>
</dbReference>
<evidence type="ECO:0000256" key="1">
    <source>
        <dbReference type="PROSITE-ProRule" id="PRU00339"/>
    </source>
</evidence>
<keyword evidence="4" id="KW-1185">Reference proteome</keyword>
<dbReference type="Pfam" id="PF13424">
    <property type="entry name" value="TPR_12"/>
    <property type="match status" value="1"/>
</dbReference>
<proteinExistence type="predicted"/>
<dbReference type="InterPro" id="IPR019734">
    <property type="entry name" value="TPR_rpt"/>
</dbReference>
<reference evidence="3 4" key="1">
    <citation type="submission" date="2020-10" db="EMBL/GenBank/DDBJ databases">
        <title>Haloactinobacterium sp. RN3S43, a bacterium isolated from saline soil.</title>
        <authorList>
            <person name="Sun J.-Q."/>
        </authorList>
    </citation>
    <scope>NUCLEOTIDE SEQUENCE [LARGE SCALE GENOMIC DNA]</scope>
    <source>
        <strain evidence="3 4">RN3S43</strain>
    </source>
</reference>
<evidence type="ECO:0000313" key="4">
    <source>
        <dbReference type="Proteomes" id="UP000593758"/>
    </source>
</evidence>
<feature type="repeat" description="TPR" evidence="1">
    <location>
        <begin position="160"/>
        <end position="193"/>
    </location>
</feature>
<evidence type="ECO:0000313" key="3">
    <source>
        <dbReference type="EMBL" id="QOR70603.1"/>
    </source>
</evidence>
<gene>
    <name evidence="3" type="ORF">IM660_18795</name>
</gene>
<sequence length="221" mass="24520">MPPELPPATYSIDDEDLRDRPDDVEAARQRVAALAALGEDADAERIGWLRMLNELEEAERLGWAALARAGGPSDPALLREGDEQPEAMGVREGSGPPERSCVLPVAAIGPALRLAHVLQWQRRFALADLLFRRAQHSAESACGTAEPGSRQERVTIAMRYFAWQHGGKSLFDQGRYDEALEWFLTALRLRQEVGAPDDQLASTRQAIAATRRRLTERRSGR</sequence>
<dbReference type="PROSITE" id="PS50005">
    <property type="entry name" value="TPR"/>
    <property type="match status" value="1"/>
</dbReference>
<evidence type="ECO:0000256" key="2">
    <source>
        <dbReference type="SAM" id="MobiDB-lite"/>
    </source>
</evidence>
<keyword evidence="1" id="KW-0802">TPR repeat</keyword>
<dbReference type="EMBL" id="CP063169">
    <property type="protein sequence ID" value="QOR70603.1"/>
    <property type="molecule type" value="Genomic_DNA"/>
</dbReference>
<dbReference type="RefSeq" id="WP_193497278.1">
    <property type="nucleotide sequence ID" value="NZ_CP063169.1"/>
</dbReference>
<dbReference type="SUPFAM" id="SSF48452">
    <property type="entry name" value="TPR-like"/>
    <property type="match status" value="1"/>
</dbReference>
<dbReference type="Gene3D" id="1.25.40.10">
    <property type="entry name" value="Tetratricopeptide repeat domain"/>
    <property type="match status" value="1"/>
</dbReference>